<evidence type="ECO:0000256" key="1">
    <source>
        <dbReference type="SAM" id="MobiDB-lite"/>
    </source>
</evidence>
<feature type="compositionally biased region" description="Polar residues" evidence="1">
    <location>
        <begin position="40"/>
        <end position="56"/>
    </location>
</feature>
<evidence type="ECO:0000313" key="2">
    <source>
        <dbReference type="EMBL" id="CAB1413643.1"/>
    </source>
</evidence>
<evidence type="ECO:0000313" key="3">
    <source>
        <dbReference type="Proteomes" id="UP001153269"/>
    </source>
</evidence>
<keyword evidence="3" id="KW-1185">Reference proteome</keyword>
<accession>A0A9N7Y5Q4</accession>
<gene>
    <name evidence="2" type="ORF">PLEPLA_LOCUS1344</name>
</gene>
<comment type="caution">
    <text evidence="2">The sequence shown here is derived from an EMBL/GenBank/DDBJ whole genome shotgun (WGS) entry which is preliminary data.</text>
</comment>
<feature type="region of interest" description="Disordered" evidence="1">
    <location>
        <begin position="231"/>
        <end position="260"/>
    </location>
</feature>
<dbReference type="AlphaFoldDB" id="A0A9N7Y5Q4"/>
<dbReference type="EMBL" id="CADEAL010000063">
    <property type="protein sequence ID" value="CAB1413643.1"/>
    <property type="molecule type" value="Genomic_DNA"/>
</dbReference>
<proteinExistence type="predicted"/>
<feature type="compositionally biased region" description="Basic and acidic residues" evidence="1">
    <location>
        <begin position="250"/>
        <end position="260"/>
    </location>
</feature>
<feature type="region of interest" description="Disordered" evidence="1">
    <location>
        <begin position="16"/>
        <end position="56"/>
    </location>
</feature>
<name>A0A9N7Y5Q4_PLEPL</name>
<organism evidence="2 3">
    <name type="scientific">Pleuronectes platessa</name>
    <name type="common">European plaice</name>
    <dbReference type="NCBI Taxonomy" id="8262"/>
    <lineage>
        <taxon>Eukaryota</taxon>
        <taxon>Metazoa</taxon>
        <taxon>Chordata</taxon>
        <taxon>Craniata</taxon>
        <taxon>Vertebrata</taxon>
        <taxon>Euteleostomi</taxon>
        <taxon>Actinopterygii</taxon>
        <taxon>Neopterygii</taxon>
        <taxon>Teleostei</taxon>
        <taxon>Neoteleostei</taxon>
        <taxon>Acanthomorphata</taxon>
        <taxon>Carangaria</taxon>
        <taxon>Pleuronectiformes</taxon>
        <taxon>Pleuronectoidei</taxon>
        <taxon>Pleuronectidae</taxon>
        <taxon>Pleuronectes</taxon>
    </lineage>
</organism>
<reference evidence="2" key="1">
    <citation type="submission" date="2020-03" db="EMBL/GenBank/DDBJ databases">
        <authorList>
            <person name="Weist P."/>
        </authorList>
    </citation>
    <scope>NUCLEOTIDE SEQUENCE</scope>
</reference>
<dbReference type="Proteomes" id="UP001153269">
    <property type="component" value="Unassembled WGS sequence"/>
</dbReference>
<sequence>MADTRCVILEAISVHVQHRRPQSSESHSSQEMAELPAASQGESGLSHLQRSRQTGGTRFLAEIDRKEERKQHPHFRPNISDMIAPFKLGVPIESSTFTTQASTSNCCNLREARSRKERRYVEKWAERVCRHIRSQITQVQLKLLGFTSLSHSPAINNSRGDSLYKPILACPVPSCDTLPSRVDICHSDCINVTLRAAACSLQTPPDRPGCQITSSLENIKETNKLADEHAYRGSGGVNPFSGAPLGRLQTHKDATGRKSY</sequence>
<protein>
    <submittedName>
        <fullName evidence="2">Uncharacterized protein</fullName>
    </submittedName>
</protein>